<accession>A0AAJ7RBL1</accession>
<reference evidence="3" key="1">
    <citation type="submission" date="2025-08" db="UniProtKB">
        <authorList>
            <consortium name="RefSeq"/>
        </authorList>
    </citation>
    <scope>IDENTIFICATION</scope>
</reference>
<dbReference type="Proteomes" id="UP000694920">
    <property type="component" value="Unplaced"/>
</dbReference>
<evidence type="ECO:0000313" key="3">
    <source>
        <dbReference type="RefSeq" id="XP_024937843.1"/>
    </source>
</evidence>
<sequence length="218" mass="25575">MLDPPVVNLKVIVIGNPSLTVQENSLIISNQWFPSIYKFLNNIINLCNEQPHRIYWRLTELDYLPIYDYLSLKSALNQMHQQEIYIVQDERPYVNSQISEAKHVGNLSKDSHRLEFNSYNADSLLWADDEFSSMYLLSDLEILRCAAPCYLPDTKVHFSYLFTKSPPLFTREREDILRQLRILMKGFPKERVNPVAEALPQWRKHQPAPPSKGKRKKK</sequence>
<evidence type="ECO:0000313" key="2">
    <source>
        <dbReference type="Proteomes" id="UP000694920"/>
    </source>
</evidence>
<dbReference type="KEGG" id="ccin:112493928"/>
<keyword evidence="2" id="KW-1185">Reference proteome</keyword>
<dbReference type="AlphaFoldDB" id="A0AAJ7RBL1"/>
<organism evidence="2 3">
    <name type="scientific">Cephus cinctus</name>
    <name type="common">Wheat stem sawfly</name>
    <dbReference type="NCBI Taxonomy" id="211228"/>
    <lineage>
        <taxon>Eukaryota</taxon>
        <taxon>Metazoa</taxon>
        <taxon>Ecdysozoa</taxon>
        <taxon>Arthropoda</taxon>
        <taxon>Hexapoda</taxon>
        <taxon>Insecta</taxon>
        <taxon>Pterygota</taxon>
        <taxon>Neoptera</taxon>
        <taxon>Endopterygota</taxon>
        <taxon>Hymenoptera</taxon>
        <taxon>Cephoidea</taxon>
        <taxon>Cephidae</taxon>
        <taxon>Cephus</taxon>
    </lineage>
</organism>
<feature type="compositionally biased region" description="Basic residues" evidence="1">
    <location>
        <begin position="202"/>
        <end position="218"/>
    </location>
</feature>
<protein>
    <submittedName>
        <fullName evidence="3">Uncharacterized protein LOC112493928</fullName>
    </submittedName>
</protein>
<feature type="region of interest" description="Disordered" evidence="1">
    <location>
        <begin position="197"/>
        <end position="218"/>
    </location>
</feature>
<gene>
    <name evidence="3" type="primary">LOC112493928</name>
</gene>
<dbReference type="GeneID" id="112493928"/>
<name>A0AAJ7RBL1_CEPCN</name>
<dbReference type="RefSeq" id="XP_024937843.1">
    <property type="nucleotide sequence ID" value="XM_025082075.1"/>
</dbReference>
<evidence type="ECO:0000256" key="1">
    <source>
        <dbReference type="SAM" id="MobiDB-lite"/>
    </source>
</evidence>
<proteinExistence type="predicted"/>